<protein>
    <submittedName>
        <fullName evidence="2">Uncharacterized protein</fullName>
    </submittedName>
</protein>
<reference evidence="2 3" key="1">
    <citation type="submission" date="2021-01" db="EMBL/GenBank/DDBJ databases">
        <title>Biogeographic distribution of Paracoccus.</title>
        <authorList>
            <person name="Hollensteiner J."/>
            <person name="Leineberger J."/>
            <person name="Brinkhoff T."/>
            <person name="Daniel R."/>
        </authorList>
    </citation>
    <scope>NUCLEOTIDE SEQUENCE [LARGE SCALE GENOMIC DNA]</scope>
    <source>
        <strain evidence="2 3">KCTC 22803</strain>
    </source>
</reference>
<dbReference type="EMBL" id="CP067136">
    <property type="protein sequence ID" value="WCR07533.1"/>
    <property type="molecule type" value="Genomic_DNA"/>
</dbReference>
<proteinExistence type="predicted"/>
<dbReference type="Proteomes" id="UP001219349">
    <property type="component" value="Chromosome"/>
</dbReference>
<keyword evidence="3" id="KW-1185">Reference proteome</keyword>
<evidence type="ECO:0000313" key="2">
    <source>
        <dbReference type="EMBL" id="WCR07533.1"/>
    </source>
</evidence>
<organism evidence="2 3">
    <name type="scientific">Paracoccus fistulariae</name>
    <dbReference type="NCBI Taxonomy" id="658446"/>
    <lineage>
        <taxon>Bacteria</taxon>
        <taxon>Pseudomonadati</taxon>
        <taxon>Pseudomonadota</taxon>
        <taxon>Alphaproteobacteria</taxon>
        <taxon>Rhodobacterales</taxon>
        <taxon>Paracoccaceae</taxon>
        <taxon>Paracoccus</taxon>
    </lineage>
</organism>
<dbReference type="SUPFAM" id="SSF47162">
    <property type="entry name" value="Apolipoprotein"/>
    <property type="match status" value="1"/>
</dbReference>
<gene>
    <name evidence="2" type="ORF">JHX87_01380</name>
</gene>
<dbReference type="RefSeq" id="WP_271884595.1">
    <property type="nucleotide sequence ID" value="NZ_CP067136.1"/>
</dbReference>
<evidence type="ECO:0000256" key="1">
    <source>
        <dbReference type="SAM" id="Coils"/>
    </source>
</evidence>
<feature type="coiled-coil region" evidence="1">
    <location>
        <begin position="7"/>
        <end position="63"/>
    </location>
</feature>
<evidence type="ECO:0000313" key="3">
    <source>
        <dbReference type="Proteomes" id="UP001219349"/>
    </source>
</evidence>
<accession>A0ABY7SKS3</accession>
<name>A0ABY7SKS3_9RHOB</name>
<sequence length="147" mass="16772">MKLSEMFSSLARNAQDFEKRLDEWQKDLSNRGDELKASAKQWYESAEQRQKELDAEINTYFEDASEQVKSQWNKAKADWDVEVAKIRAKGEEMRQAAKDMHEEDVADWSEAYAANMVSYAQQVQEEASKAVAAAAEARAKANESKKA</sequence>
<keyword evidence="1" id="KW-0175">Coiled coil</keyword>